<evidence type="ECO:0000256" key="2">
    <source>
        <dbReference type="ARBA" id="ARBA00022741"/>
    </source>
</evidence>
<dbReference type="InterPro" id="IPR003439">
    <property type="entry name" value="ABC_transporter-like_ATP-bd"/>
</dbReference>
<keyword evidence="1" id="KW-0813">Transport</keyword>
<name>A0A9J6REZ4_9BACI</name>
<sequence length="221" mass="25786">MLLLKLFKQLEQFNLDVEVQIEKEICVLYGPSGSGKTTVLNCIAGLDHPDKGFIQLNDLLFYPCKKRSLPIREREVGYLFQDYALFPHMTVLKNVRYGAKQEQLVMEILDTLEIDQLKDKYPHQISGGEQQRVALARALVTEPKILLLDEPFSNLDQQLKKECYRFLLHLYHIWAIPVLLVTHDYEEARSLGHYILHIDQGKITKREKVVEKIKRKDKIIT</sequence>
<dbReference type="EMBL" id="JAPRAT010000021">
    <property type="protein sequence ID" value="MCZ0703745.1"/>
    <property type="molecule type" value="Genomic_DNA"/>
</dbReference>
<dbReference type="InterPro" id="IPR027417">
    <property type="entry name" value="P-loop_NTPase"/>
</dbReference>
<organism evidence="5 6">
    <name type="scientific">Natronobacillus azotifigens</name>
    <dbReference type="NCBI Taxonomy" id="472978"/>
    <lineage>
        <taxon>Bacteria</taxon>
        <taxon>Bacillati</taxon>
        <taxon>Bacillota</taxon>
        <taxon>Bacilli</taxon>
        <taxon>Bacillales</taxon>
        <taxon>Bacillaceae</taxon>
        <taxon>Natronobacillus</taxon>
    </lineage>
</organism>
<keyword evidence="6" id="KW-1185">Reference proteome</keyword>
<gene>
    <name evidence="5" type="ORF">OWO01_10985</name>
</gene>
<dbReference type="PROSITE" id="PS00211">
    <property type="entry name" value="ABC_TRANSPORTER_1"/>
    <property type="match status" value="1"/>
</dbReference>
<reference evidence="5" key="1">
    <citation type="submission" date="2022-11" db="EMBL/GenBank/DDBJ databases">
        <title>WGS of Natronobacillus azotifigens 24KS-1, an anaerobic diazotrophic haloalkaliphile from soda-rich habitats.</title>
        <authorList>
            <person name="Sorokin D.Y."/>
            <person name="Merkel A.Y."/>
        </authorList>
    </citation>
    <scope>NUCLEOTIDE SEQUENCE</scope>
    <source>
        <strain evidence="5">24KS-1</strain>
    </source>
</reference>
<keyword evidence="2" id="KW-0547">Nucleotide-binding</keyword>
<evidence type="ECO:0000313" key="5">
    <source>
        <dbReference type="EMBL" id="MCZ0703745.1"/>
    </source>
</evidence>
<dbReference type="SMART" id="SM00382">
    <property type="entry name" value="AAA"/>
    <property type="match status" value="1"/>
</dbReference>
<dbReference type="PANTHER" id="PTHR42781:SF4">
    <property type="entry name" value="SPERMIDINE_PUTRESCINE IMPORT ATP-BINDING PROTEIN POTA"/>
    <property type="match status" value="1"/>
</dbReference>
<dbReference type="InterPro" id="IPR017871">
    <property type="entry name" value="ABC_transporter-like_CS"/>
</dbReference>
<dbReference type="Pfam" id="PF00005">
    <property type="entry name" value="ABC_tran"/>
    <property type="match status" value="1"/>
</dbReference>
<dbReference type="AlphaFoldDB" id="A0A9J6REZ4"/>
<keyword evidence="3 5" id="KW-0067">ATP-binding</keyword>
<dbReference type="Proteomes" id="UP001084197">
    <property type="component" value="Unassembled WGS sequence"/>
</dbReference>
<dbReference type="PANTHER" id="PTHR42781">
    <property type="entry name" value="SPERMIDINE/PUTRESCINE IMPORT ATP-BINDING PROTEIN POTA"/>
    <property type="match status" value="1"/>
</dbReference>
<accession>A0A9J6REZ4</accession>
<dbReference type="GO" id="GO:0005524">
    <property type="term" value="F:ATP binding"/>
    <property type="evidence" value="ECO:0007669"/>
    <property type="project" value="UniProtKB-KW"/>
</dbReference>
<dbReference type="SUPFAM" id="SSF52540">
    <property type="entry name" value="P-loop containing nucleoside triphosphate hydrolases"/>
    <property type="match status" value="1"/>
</dbReference>
<evidence type="ECO:0000256" key="3">
    <source>
        <dbReference type="ARBA" id="ARBA00022840"/>
    </source>
</evidence>
<dbReference type="InterPro" id="IPR003593">
    <property type="entry name" value="AAA+_ATPase"/>
</dbReference>
<dbReference type="Gene3D" id="3.40.50.300">
    <property type="entry name" value="P-loop containing nucleotide triphosphate hydrolases"/>
    <property type="match status" value="1"/>
</dbReference>
<evidence type="ECO:0000256" key="1">
    <source>
        <dbReference type="ARBA" id="ARBA00022448"/>
    </source>
</evidence>
<comment type="caution">
    <text evidence="5">The sequence shown here is derived from an EMBL/GenBank/DDBJ whole genome shotgun (WGS) entry which is preliminary data.</text>
</comment>
<feature type="domain" description="ABC transporter" evidence="4">
    <location>
        <begin position="1"/>
        <end position="219"/>
    </location>
</feature>
<evidence type="ECO:0000259" key="4">
    <source>
        <dbReference type="PROSITE" id="PS50893"/>
    </source>
</evidence>
<dbReference type="PROSITE" id="PS50893">
    <property type="entry name" value="ABC_TRANSPORTER_2"/>
    <property type="match status" value="1"/>
</dbReference>
<proteinExistence type="predicted"/>
<dbReference type="GO" id="GO:0016887">
    <property type="term" value="F:ATP hydrolysis activity"/>
    <property type="evidence" value="ECO:0007669"/>
    <property type="project" value="InterPro"/>
</dbReference>
<protein>
    <submittedName>
        <fullName evidence="5">ABC transporter ATP-binding protein</fullName>
    </submittedName>
</protein>
<dbReference type="InterPro" id="IPR050093">
    <property type="entry name" value="ABC_SmlMolc_Importer"/>
</dbReference>
<dbReference type="RefSeq" id="WP_268780509.1">
    <property type="nucleotide sequence ID" value="NZ_JAPRAT010000021.1"/>
</dbReference>
<evidence type="ECO:0000313" key="6">
    <source>
        <dbReference type="Proteomes" id="UP001084197"/>
    </source>
</evidence>